<evidence type="ECO:0000313" key="2">
    <source>
        <dbReference type="Proteomes" id="UP000199403"/>
    </source>
</evidence>
<dbReference type="Proteomes" id="UP000199403">
    <property type="component" value="Unassembled WGS sequence"/>
</dbReference>
<proteinExistence type="predicted"/>
<dbReference type="Gene3D" id="2.60.120.260">
    <property type="entry name" value="Galactose-binding domain-like"/>
    <property type="match status" value="1"/>
</dbReference>
<dbReference type="EMBL" id="FNZH01000007">
    <property type="protein sequence ID" value="SEJ65824.1"/>
    <property type="molecule type" value="Genomic_DNA"/>
</dbReference>
<protein>
    <submittedName>
        <fullName evidence="1">Uncharacterized protein</fullName>
    </submittedName>
</protein>
<sequence length="150" mass="16734">MASQSERIEIGISKEIFLTGNQSLFIANPDSLNFNAGTWFQTYAGPMPAPESSMELVAFVKGENIRRTYPNAPSVLVTSQLTPRPEDEAYYKNGTNSSTDFFVEGDFDWTPIFVTIDNFPAEVDFIRVNLTTPRGVSGKIYFDEITLTAK</sequence>
<accession>A0A1H7AML3</accession>
<evidence type="ECO:0000313" key="1">
    <source>
        <dbReference type="EMBL" id="SEJ65824.1"/>
    </source>
</evidence>
<name>A0A1H7AML3_9BACT</name>
<organism evidence="1 2">
    <name type="scientific">Cyclobacterium xiamenense</name>
    <dbReference type="NCBI Taxonomy" id="1297121"/>
    <lineage>
        <taxon>Bacteria</taxon>
        <taxon>Pseudomonadati</taxon>
        <taxon>Bacteroidota</taxon>
        <taxon>Cytophagia</taxon>
        <taxon>Cytophagales</taxon>
        <taxon>Cyclobacteriaceae</taxon>
        <taxon>Cyclobacterium</taxon>
    </lineage>
</organism>
<reference evidence="2" key="1">
    <citation type="submission" date="2016-10" db="EMBL/GenBank/DDBJ databases">
        <authorList>
            <person name="Varghese N."/>
            <person name="Submissions S."/>
        </authorList>
    </citation>
    <scope>NUCLEOTIDE SEQUENCE [LARGE SCALE GENOMIC DNA]</scope>
    <source>
        <strain evidence="2">IBRC-M 10761</strain>
    </source>
</reference>
<dbReference type="AlphaFoldDB" id="A0A1H7AML3"/>
<gene>
    <name evidence="1" type="ORF">SAMN05192553_107121</name>
</gene>
<keyword evidence="2" id="KW-1185">Reference proteome</keyword>